<evidence type="ECO:0000313" key="1">
    <source>
        <dbReference type="EMBL" id="MCU6794209.1"/>
    </source>
</evidence>
<organism evidence="1 2">
    <name type="scientific">Paenibacillus baimaensis</name>
    <dbReference type="NCBI Taxonomy" id="2982185"/>
    <lineage>
        <taxon>Bacteria</taxon>
        <taxon>Bacillati</taxon>
        <taxon>Bacillota</taxon>
        <taxon>Bacilli</taxon>
        <taxon>Bacillales</taxon>
        <taxon>Paenibacillaceae</taxon>
        <taxon>Paenibacillus</taxon>
    </lineage>
</organism>
<evidence type="ECO:0008006" key="3">
    <source>
        <dbReference type="Google" id="ProtNLM"/>
    </source>
</evidence>
<keyword evidence="2" id="KW-1185">Reference proteome</keyword>
<reference evidence="1 2" key="1">
    <citation type="submission" date="2022-09" db="EMBL/GenBank/DDBJ databases">
        <authorList>
            <person name="Han X.L."/>
            <person name="Wang Q."/>
            <person name="Lu T."/>
        </authorList>
    </citation>
    <scope>NUCLEOTIDE SEQUENCE [LARGE SCALE GENOMIC DNA]</scope>
    <source>
        <strain evidence="1 2">WQ 127069</strain>
    </source>
</reference>
<dbReference type="EMBL" id="JAOQIO010000077">
    <property type="protein sequence ID" value="MCU6794209.1"/>
    <property type="molecule type" value="Genomic_DNA"/>
</dbReference>
<proteinExistence type="predicted"/>
<name>A0ABT2UHT9_9BACL</name>
<evidence type="ECO:0000313" key="2">
    <source>
        <dbReference type="Proteomes" id="UP001652445"/>
    </source>
</evidence>
<accession>A0ABT2UHT9</accession>
<sequence>MSTKVSLDIRLVLAELKLSMKQFEEANVLKTERCSLKEMPFMDSFELLSESYDREMHVDRYSQ</sequence>
<dbReference type="Proteomes" id="UP001652445">
    <property type="component" value="Unassembled WGS sequence"/>
</dbReference>
<protein>
    <recommendedName>
        <fullName evidence="3">Sporulation histidine kinase inhibitor Sda</fullName>
    </recommendedName>
</protein>
<gene>
    <name evidence="1" type="ORF">OB236_19060</name>
</gene>
<comment type="caution">
    <text evidence="1">The sequence shown here is derived from an EMBL/GenBank/DDBJ whole genome shotgun (WGS) entry which is preliminary data.</text>
</comment>